<keyword evidence="11" id="KW-1185">Reference proteome</keyword>
<feature type="chain" id="PRO_5004974882" description="Hexosyltransferase" evidence="9">
    <location>
        <begin position="29"/>
        <end position="215"/>
    </location>
</feature>
<gene>
    <name evidence="10" type="ORF">RFI_25447</name>
</gene>
<feature type="signal peptide" evidence="9">
    <location>
        <begin position="1"/>
        <end position="28"/>
    </location>
</feature>
<sequence>MYLQSVTEVLVFCLLLLSGCDFIRLCSGSDAESQSFEAFRLIQFDNNREPFGSRKTKVEHLMSPLIGHHDLGRNIAVVRMQDLAIESLYSLHVASKKKKKSPIKRRAQGLLVVLPAHFDTKNISTEFATHFKAIEEYFLTHALDVAVYFTLNDNEVVERLLKNVDLSLAHQSYDRVFHLDDQWLVTGDEPTEIISNIQYTNLFGIIKPANQFIFS</sequence>
<dbReference type="OrthoDB" id="5913609at2759"/>
<evidence type="ECO:0000256" key="5">
    <source>
        <dbReference type="ARBA" id="ARBA00022824"/>
    </source>
</evidence>
<comment type="caution">
    <text evidence="10">The sequence shown here is derived from an EMBL/GenBank/DDBJ whole genome shotgun (WGS) entry which is preliminary data.</text>
</comment>
<evidence type="ECO:0000256" key="4">
    <source>
        <dbReference type="ARBA" id="ARBA00022729"/>
    </source>
</evidence>
<protein>
    <recommendedName>
        <fullName evidence="12">Hexosyltransferase</fullName>
    </recommendedName>
</protein>
<evidence type="ECO:0000256" key="1">
    <source>
        <dbReference type="ARBA" id="ARBA00004389"/>
    </source>
</evidence>
<keyword evidence="8" id="KW-0325">Glycoprotein</keyword>
<evidence type="ECO:0000256" key="6">
    <source>
        <dbReference type="ARBA" id="ARBA00022989"/>
    </source>
</evidence>
<dbReference type="AlphaFoldDB" id="X6ME65"/>
<keyword evidence="3" id="KW-0812">Transmembrane</keyword>
<evidence type="ECO:0000256" key="9">
    <source>
        <dbReference type="SAM" id="SignalP"/>
    </source>
</evidence>
<keyword evidence="5" id="KW-0256">Endoplasmic reticulum</keyword>
<keyword evidence="6" id="KW-1133">Transmembrane helix</keyword>
<evidence type="ECO:0000256" key="8">
    <source>
        <dbReference type="ARBA" id="ARBA00023180"/>
    </source>
</evidence>
<organism evidence="10 11">
    <name type="scientific">Reticulomyxa filosa</name>
    <dbReference type="NCBI Taxonomy" id="46433"/>
    <lineage>
        <taxon>Eukaryota</taxon>
        <taxon>Sar</taxon>
        <taxon>Rhizaria</taxon>
        <taxon>Retaria</taxon>
        <taxon>Foraminifera</taxon>
        <taxon>Monothalamids</taxon>
        <taxon>Reticulomyxidae</taxon>
        <taxon>Reticulomyxa</taxon>
    </lineage>
</organism>
<dbReference type="InterPro" id="IPR016574">
    <property type="entry name" value="Nicalin"/>
</dbReference>
<keyword evidence="7" id="KW-0472">Membrane</keyword>
<evidence type="ECO:0000256" key="3">
    <source>
        <dbReference type="ARBA" id="ARBA00022692"/>
    </source>
</evidence>
<dbReference type="GO" id="GO:0005789">
    <property type="term" value="C:endoplasmic reticulum membrane"/>
    <property type="evidence" value="ECO:0007669"/>
    <property type="project" value="UniProtKB-SubCell"/>
</dbReference>
<dbReference type="EMBL" id="ASPP01021883">
    <property type="protein sequence ID" value="ETO11931.1"/>
    <property type="molecule type" value="Genomic_DNA"/>
</dbReference>
<evidence type="ECO:0000256" key="7">
    <source>
        <dbReference type="ARBA" id="ARBA00023136"/>
    </source>
</evidence>
<dbReference type="PANTHER" id="PTHR31826">
    <property type="entry name" value="NICALIN"/>
    <property type="match status" value="1"/>
</dbReference>
<dbReference type="Proteomes" id="UP000023152">
    <property type="component" value="Unassembled WGS sequence"/>
</dbReference>
<dbReference type="GO" id="GO:0009966">
    <property type="term" value="P:regulation of signal transduction"/>
    <property type="evidence" value="ECO:0007669"/>
    <property type="project" value="InterPro"/>
</dbReference>
<evidence type="ECO:0008006" key="12">
    <source>
        <dbReference type="Google" id="ProtNLM"/>
    </source>
</evidence>
<keyword evidence="4 9" id="KW-0732">Signal</keyword>
<proteinExistence type="inferred from homology"/>
<evidence type="ECO:0000256" key="2">
    <source>
        <dbReference type="ARBA" id="ARBA00007717"/>
    </source>
</evidence>
<evidence type="ECO:0000313" key="11">
    <source>
        <dbReference type="Proteomes" id="UP000023152"/>
    </source>
</evidence>
<comment type="similarity">
    <text evidence="2">Belongs to the nicastrin family.</text>
</comment>
<name>X6ME65_RETFI</name>
<accession>X6ME65</accession>
<evidence type="ECO:0000313" key="10">
    <source>
        <dbReference type="EMBL" id="ETO11931.1"/>
    </source>
</evidence>
<comment type="subcellular location">
    <subcellularLocation>
        <location evidence="1">Endoplasmic reticulum membrane</location>
        <topology evidence="1">Single-pass membrane protein</topology>
    </subcellularLocation>
</comment>
<reference evidence="10 11" key="1">
    <citation type="journal article" date="2013" name="Curr. Biol.">
        <title>The Genome of the Foraminiferan Reticulomyxa filosa.</title>
        <authorList>
            <person name="Glockner G."/>
            <person name="Hulsmann N."/>
            <person name="Schleicher M."/>
            <person name="Noegel A.A."/>
            <person name="Eichinger L."/>
            <person name="Gallinger C."/>
            <person name="Pawlowski J."/>
            <person name="Sierra R."/>
            <person name="Euteneuer U."/>
            <person name="Pillet L."/>
            <person name="Moustafa A."/>
            <person name="Platzer M."/>
            <person name="Groth M."/>
            <person name="Szafranski K."/>
            <person name="Schliwa M."/>
        </authorList>
    </citation>
    <scope>NUCLEOTIDE SEQUENCE [LARGE SCALE GENOMIC DNA]</scope>
</reference>